<reference evidence="2 3" key="1">
    <citation type="submission" date="2015-12" db="EMBL/GenBank/DDBJ databases">
        <title>The genome of Folsomia candida.</title>
        <authorList>
            <person name="Faddeeva A."/>
            <person name="Derks M.F."/>
            <person name="Anvar Y."/>
            <person name="Smit S."/>
            <person name="Van Straalen N."/>
            <person name="Roelofs D."/>
        </authorList>
    </citation>
    <scope>NUCLEOTIDE SEQUENCE [LARGE SCALE GENOMIC DNA]</scope>
    <source>
        <strain evidence="2 3">VU population</strain>
        <tissue evidence="2">Whole body</tissue>
    </source>
</reference>
<keyword evidence="1" id="KW-0812">Transmembrane</keyword>
<keyword evidence="1" id="KW-0472">Membrane</keyword>
<accession>A0A226EHF3</accession>
<evidence type="ECO:0000256" key="1">
    <source>
        <dbReference type="SAM" id="Phobius"/>
    </source>
</evidence>
<dbReference type="InterPro" id="IPR045034">
    <property type="entry name" value="O-acyltransferase_WSD1-like"/>
</dbReference>
<dbReference type="Proteomes" id="UP000198287">
    <property type="component" value="Unassembled WGS sequence"/>
</dbReference>
<dbReference type="OrthoDB" id="619536at2759"/>
<evidence type="ECO:0000313" key="2">
    <source>
        <dbReference type="EMBL" id="OXA56547.1"/>
    </source>
</evidence>
<dbReference type="EMBL" id="LNIX01000004">
    <property type="protein sequence ID" value="OXA56547.1"/>
    <property type="molecule type" value="Genomic_DNA"/>
</dbReference>
<dbReference type="GO" id="GO:0019432">
    <property type="term" value="P:triglyceride biosynthetic process"/>
    <property type="evidence" value="ECO:0007669"/>
    <property type="project" value="TreeGrafter"/>
</dbReference>
<protein>
    <submittedName>
        <fullName evidence="2">Uncharacterized protein</fullName>
    </submittedName>
</protein>
<gene>
    <name evidence="2" type="ORF">Fcan01_09793</name>
</gene>
<name>A0A226EHF3_FOLCA</name>
<keyword evidence="1" id="KW-1133">Transmembrane helix</keyword>
<sequence>MSNFLRRVTQLFVWIGVTLGSFFFPIFLLGTYFWFKLAVFWRGRCGRYRGAVTELGTFLAPDKLFKNPNATLIHLAVLESTPDISIVSNHLQLIYDIPSDGKYSRKYAKLGFALEPWWGYLFWAEVDNFRMENQVHFIYHNKMDYENVSQFVEEIIRRPFIKSEPLWEIFVVTACSENASKEERLSTECFLIFRTHHLLLDGMSLIKLWNSADLVGESDTGESSAFEKIPPPPVMFPYGTSNSLESGGNNLKSFLAKLKVIVLTPFLGNKYLLTPEDRNILTNNYKKFSGPWYCSGVNRIHVTPYRQPLRDLGFSLTHALLVGYGRGIKKFISENYDTSCVPKNVSIMGSVPRPNYPVDEALTNHWQYKADLTPQTLLGQLEYSKKEYHRAVHDIIPEAFEKNHKNYGMHTAPYKLYDILWDTKNKGTLSLSNIPGPPKKQKMFGVGVTDRAVWLPLTRHNSAYFFENIEGIGLLLLTYDGWATISITADSGCIKSRALFNHLNKSIIEEMKFVLDEVLRMSQQRKSITENSDDNHNLLNIKDSPNISELHEVKVVNNFKLKTTNKRATGLEKFGITTKDLDDIFNQVRLNLYKSLSPLVNTPENLGSLDEKQDLLIDDDPLSLPPNANHIILQGLGRLWKYGTWGVQILIVLGIILIMPNAGIAVGVSMVAVVIAAVWLPPFLNPHDVAALLPSP</sequence>
<feature type="transmembrane region" description="Helical" evidence="1">
    <location>
        <begin position="665"/>
        <end position="684"/>
    </location>
</feature>
<dbReference type="GO" id="GO:0008374">
    <property type="term" value="F:O-acyltransferase activity"/>
    <property type="evidence" value="ECO:0007669"/>
    <property type="project" value="InterPro"/>
</dbReference>
<dbReference type="GO" id="GO:0005886">
    <property type="term" value="C:plasma membrane"/>
    <property type="evidence" value="ECO:0007669"/>
    <property type="project" value="TreeGrafter"/>
</dbReference>
<evidence type="ECO:0000313" key="3">
    <source>
        <dbReference type="Proteomes" id="UP000198287"/>
    </source>
</evidence>
<proteinExistence type="predicted"/>
<feature type="transmembrane region" description="Helical" evidence="1">
    <location>
        <begin position="639"/>
        <end position="658"/>
    </location>
</feature>
<dbReference type="PANTHER" id="PTHR31650:SF1">
    <property type="entry name" value="WAX ESTER SYNTHASE_DIACYLGLYCEROL ACYLTRANSFERASE 4-RELATED"/>
    <property type="match status" value="1"/>
</dbReference>
<feature type="transmembrane region" description="Helical" evidence="1">
    <location>
        <begin position="12"/>
        <end position="35"/>
    </location>
</feature>
<organism evidence="2 3">
    <name type="scientific">Folsomia candida</name>
    <name type="common">Springtail</name>
    <dbReference type="NCBI Taxonomy" id="158441"/>
    <lineage>
        <taxon>Eukaryota</taxon>
        <taxon>Metazoa</taxon>
        <taxon>Ecdysozoa</taxon>
        <taxon>Arthropoda</taxon>
        <taxon>Hexapoda</taxon>
        <taxon>Collembola</taxon>
        <taxon>Entomobryomorpha</taxon>
        <taxon>Isotomoidea</taxon>
        <taxon>Isotomidae</taxon>
        <taxon>Proisotominae</taxon>
        <taxon>Folsomia</taxon>
    </lineage>
</organism>
<dbReference type="AlphaFoldDB" id="A0A226EHF3"/>
<keyword evidence="3" id="KW-1185">Reference proteome</keyword>
<comment type="caution">
    <text evidence="2">The sequence shown here is derived from an EMBL/GenBank/DDBJ whole genome shotgun (WGS) entry which is preliminary data.</text>
</comment>
<dbReference type="PANTHER" id="PTHR31650">
    <property type="entry name" value="O-ACYLTRANSFERASE (WSD1-LIKE) FAMILY PROTEIN"/>
    <property type="match status" value="1"/>
</dbReference>